<name>A0ABR0QTU7_GOSAR</name>
<feature type="region of interest" description="Disordered" evidence="1">
    <location>
        <begin position="150"/>
        <end position="181"/>
    </location>
</feature>
<evidence type="ECO:0000256" key="1">
    <source>
        <dbReference type="SAM" id="MobiDB-lite"/>
    </source>
</evidence>
<keyword evidence="3" id="KW-1185">Reference proteome</keyword>
<evidence type="ECO:0000313" key="2">
    <source>
        <dbReference type="EMBL" id="KAK5842594.1"/>
    </source>
</evidence>
<sequence>MSIDSIMDKANKLFNSHRDKLLEGNDALEAIMMALKEETMATTMALSTRIEKLKVELALYRAAVGERLSSAALSNEDVLKRKSLWGQDVIEKEALLAFQNGLKLWVRQEVEQICVQKLSEAMTIAESVVKLGLGKDKLGSSKSEERGICEMNHNEDNDGNGIGDNGSNEKPRVGKKKPNKKRDKVKCFLCDDPHMLKKFALKEK</sequence>
<protein>
    <submittedName>
        <fullName evidence="2">Uncharacterized protein</fullName>
    </submittedName>
</protein>
<proteinExistence type="predicted"/>
<comment type="caution">
    <text evidence="2">The sequence shown here is derived from an EMBL/GenBank/DDBJ whole genome shotgun (WGS) entry which is preliminary data.</text>
</comment>
<accession>A0ABR0QTU7</accession>
<dbReference type="Proteomes" id="UP001358586">
    <property type="component" value="Chromosome 2"/>
</dbReference>
<organism evidence="2 3">
    <name type="scientific">Gossypium arboreum</name>
    <name type="common">Tree cotton</name>
    <name type="synonym">Gossypium nanking</name>
    <dbReference type="NCBI Taxonomy" id="29729"/>
    <lineage>
        <taxon>Eukaryota</taxon>
        <taxon>Viridiplantae</taxon>
        <taxon>Streptophyta</taxon>
        <taxon>Embryophyta</taxon>
        <taxon>Tracheophyta</taxon>
        <taxon>Spermatophyta</taxon>
        <taxon>Magnoliopsida</taxon>
        <taxon>eudicotyledons</taxon>
        <taxon>Gunneridae</taxon>
        <taxon>Pentapetalae</taxon>
        <taxon>rosids</taxon>
        <taxon>malvids</taxon>
        <taxon>Malvales</taxon>
        <taxon>Malvaceae</taxon>
        <taxon>Malvoideae</taxon>
        <taxon>Gossypium</taxon>
    </lineage>
</organism>
<dbReference type="EMBL" id="JARKNE010000002">
    <property type="protein sequence ID" value="KAK5842594.1"/>
    <property type="molecule type" value="Genomic_DNA"/>
</dbReference>
<reference evidence="2 3" key="1">
    <citation type="submission" date="2023-03" db="EMBL/GenBank/DDBJ databases">
        <title>WGS of Gossypium arboreum.</title>
        <authorList>
            <person name="Yu D."/>
        </authorList>
    </citation>
    <scope>NUCLEOTIDE SEQUENCE [LARGE SCALE GENOMIC DNA]</scope>
    <source>
        <tissue evidence="2">Leaf</tissue>
    </source>
</reference>
<evidence type="ECO:0000313" key="3">
    <source>
        <dbReference type="Proteomes" id="UP001358586"/>
    </source>
</evidence>
<gene>
    <name evidence="2" type="ORF">PVK06_004971</name>
</gene>